<feature type="domain" description="HMA" evidence="18">
    <location>
        <begin position="2"/>
        <end position="66"/>
    </location>
</feature>
<feature type="binding site" evidence="16">
    <location>
        <position position="131"/>
    </location>
    <ligand>
        <name>FAD</name>
        <dbReference type="ChEBI" id="CHEBI:57692"/>
    </ligand>
</feature>
<evidence type="ECO:0000256" key="11">
    <source>
        <dbReference type="ARBA" id="ARBA00023002"/>
    </source>
</evidence>
<dbReference type="PRINTS" id="PR00368">
    <property type="entry name" value="FADPNR"/>
</dbReference>
<feature type="binding site" evidence="16">
    <location>
        <position position="346"/>
    </location>
    <ligand>
        <name>FAD</name>
        <dbReference type="ChEBI" id="CHEBI:57692"/>
    </ligand>
</feature>
<dbReference type="GO" id="GO:0050660">
    <property type="term" value="F:flavin adenine dinucleotide binding"/>
    <property type="evidence" value="ECO:0007669"/>
    <property type="project" value="UniProtKB-UniRule"/>
</dbReference>
<evidence type="ECO:0000256" key="7">
    <source>
        <dbReference type="ARBA" id="ARBA00022723"/>
    </source>
</evidence>
<dbReference type="InterPro" id="IPR021179">
    <property type="entry name" value="Mercury_reductase_MerA"/>
</dbReference>
<dbReference type="GO" id="GO:0050787">
    <property type="term" value="P:detoxification of mercury ion"/>
    <property type="evidence" value="ECO:0007669"/>
    <property type="project" value="InterPro"/>
</dbReference>
<accession>A0A2V3W807</accession>
<evidence type="ECO:0000313" key="20">
    <source>
        <dbReference type="Proteomes" id="UP000247978"/>
    </source>
</evidence>
<organism evidence="19 20">
    <name type="scientific">Pseudogracilibacillus auburnensis</name>
    <dbReference type="NCBI Taxonomy" id="1494959"/>
    <lineage>
        <taxon>Bacteria</taxon>
        <taxon>Bacillati</taxon>
        <taxon>Bacillota</taxon>
        <taxon>Bacilli</taxon>
        <taxon>Bacillales</taxon>
        <taxon>Bacillaceae</taxon>
        <taxon>Pseudogracilibacillus</taxon>
    </lineage>
</organism>
<name>A0A2V3W807_9BACI</name>
<evidence type="ECO:0000313" key="19">
    <source>
        <dbReference type="EMBL" id="PXW90477.1"/>
    </source>
</evidence>
<gene>
    <name evidence="19" type="ORF">DFR56_101389</name>
</gene>
<reference evidence="19 20" key="1">
    <citation type="submission" date="2018-05" db="EMBL/GenBank/DDBJ databases">
        <title>Genomic Encyclopedia of Type Strains, Phase IV (KMG-IV): sequencing the most valuable type-strain genomes for metagenomic binning, comparative biology and taxonomic classification.</title>
        <authorList>
            <person name="Goeker M."/>
        </authorList>
    </citation>
    <scope>NUCLEOTIDE SEQUENCE [LARGE SCALE GENOMIC DNA]</scope>
    <source>
        <strain evidence="19 20">DSM 28556</strain>
    </source>
</reference>
<dbReference type="InterPro" id="IPR001100">
    <property type="entry name" value="Pyr_nuc-diS_OxRdtase"/>
</dbReference>
<evidence type="ECO:0000256" key="3">
    <source>
        <dbReference type="ARBA" id="ARBA00012661"/>
    </source>
</evidence>
<dbReference type="Gene3D" id="3.30.70.100">
    <property type="match status" value="1"/>
</dbReference>
<dbReference type="Gene3D" id="3.30.390.30">
    <property type="match status" value="1"/>
</dbReference>
<dbReference type="PROSITE" id="PS00076">
    <property type="entry name" value="PYRIDINE_REDOX_1"/>
    <property type="match status" value="1"/>
</dbReference>
<feature type="binding site" evidence="16">
    <location>
        <position position="387"/>
    </location>
    <ligand>
        <name>FAD</name>
        <dbReference type="ChEBI" id="CHEBI:57692"/>
    </ligand>
</feature>
<dbReference type="InterPro" id="IPR004099">
    <property type="entry name" value="Pyr_nucl-diS_OxRdtase_dimer"/>
</dbReference>
<keyword evidence="12" id="KW-1015">Disulfide bond</keyword>
<evidence type="ECO:0000256" key="5">
    <source>
        <dbReference type="ARBA" id="ARBA00022466"/>
    </source>
</evidence>
<dbReference type="SUPFAM" id="SSF55424">
    <property type="entry name" value="FAD/NAD-linked reductases, dimerisation (C-terminal) domain"/>
    <property type="match status" value="1"/>
</dbReference>
<evidence type="ECO:0000256" key="13">
    <source>
        <dbReference type="ARBA" id="ARBA00023284"/>
    </source>
</evidence>
<dbReference type="InterPro" id="IPR023753">
    <property type="entry name" value="FAD/NAD-binding_dom"/>
</dbReference>
<comment type="cofactor">
    <cofactor evidence="16">
        <name>FAD</name>
        <dbReference type="ChEBI" id="CHEBI:57692"/>
    </cofactor>
    <text evidence="16">Binds 1 FAD per subunit.</text>
</comment>
<evidence type="ECO:0000256" key="2">
    <source>
        <dbReference type="ARBA" id="ARBA00011738"/>
    </source>
</evidence>
<keyword evidence="10" id="KW-0476">Mercury</keyword>
<keyword evidence="13" id="KW-0676">Redox-active center</keyword>
<comment type="subunit">
    <text evidence="2">Homodimer.</text>
</comment>
<dbReference type="InterPro" id="IPR012999">
    <property type="entry name" value="Pyr_OxRdtase_I_AS"/>
</dbReference>
<comment type="caution">
    <text evidence="19">The sequence shown here is derived from an EMBL/GenBank/DDBJ whole genome shotgun (WGS) entry which is preliminary data.</text>
</comment>
<evidence type="ECO:0000259" key="18">
    <source>
        <dbReference type="PROSITE" id="PS50846"/>
    </source>
</evidence>
<keyword evidence="20" id="KW-1185">Reference proteome</keyword>
<evidence type="ECO:0000256" key="12">
    <source>
        <dbReference type="ARBA" id="ARBA00023157"/>
    </source>
</evidence>
<dbReference type="RefSeq" id="WP_110393735.1">
    <property type="nucleotide sequence ID" value="NZ_JBHUHB010000001.1"/>
</dbReference>
<keyword evidence="8 16" id="KW-0274">FAD</keyword>
<dbReference type="SUPFAM" id="SSF51905">
    <property type="entry name" value="FAD/NAD(P)-binding domain"/>
    <property type="match status" value="1"/>
</dbReference>
<dbReference type="GO" id="GO:0016152">
    <property type="term" value="F:mercury (II) reductase (NADP+) activity"/>
    <property type="evidence" value="ECO:0007669"/>
    <property type="project" value="UniProtKB-UniRule"/>
</dbReference>
<feature type="binding site" evidence="16">
    <location>
        <begin position="256"/>
        <end position="263"/>
    </location>
    <ligand>
        <name>NAD(+)</name>
        <dbReference type="ChEBI" id="CHEBI:57540"/>
    </ligand>
</feature>
<dbReference type="PIRSF" id="PIRSF000350">
    <property type="entry name" value="Mercury_reductase_MerA"/>
    <property type="match status" value="1"/>
</dbReference>
<dbReference type="CDD" id="cd00371">
    <property type="entry name" value="HMA"/>
    <property type="match status" value="1"/>
</dbReference>
<proteinExistence type="inferred from homology"/>
<evidence type="ECO:0000256" key="16">
    <source>
        <dbReference type="PIRSR" id="PIRSR000350-3"/>
    </source>
</evidence>
<evidence type="ECO:0000256" key="9">
    <source>
        <dbReference type="ARBA" id="ARBA00022857"/>
    </source>
</evidence>
<evidence type="ECO:0000256" key="1">
    <source>
        <dbReference type="ARBA" id="ARBA00007532"/>
    </source>
</evidence>
<evidence type="ECO:0000256" key="6">
    <source>
        <dbReference type="ARBA" id="ARBA00022630"/>
    </source>
</evidence>
<dbReference type="Gene3D" id="3.50.50.60">
    <property type="entry name" value="FAD/NAD(P)-binding domain"/>
    <property type="match status" value="2"/>
</dbReference>
<dbReference type="FunFam" id="3.30.390.30:FF:000001">
    <property type="entry name" value="Dihydrolipoyl dehydrogenase"/>
    <property type="match status" value="1"/>
</dbReference>
<evidence type="ECO:0000256" key="17">
    <source>
        <dbReference type="PIRSR" id="PIRSR000350-4"/>
    </source>
</evidence>
<keyword evidence="11" id="KW-0560">Oxidoreductase</keyword>
<dbReference type="GO" id="GO:0045340">
    <property type="term" value="F:mercury ion binding"/>
    <property type="evidence" value="ECO:0007669"/>
    <property type="project" value="InterPro"/>
</dbReference>
<evidence type="ECO:0000256" key="8">
    <source>
        <dbReference type="ARBA" id="ARBA00022827"/>
    </source>
</evidence>
<keyword evidence="16" id="KW-0547">Nucleotide-binding</keyword>
<dbReference type="AlphaFoldDB" id="A0A2V3W807"/>
<feature type="disulfide bond" description="Redox-active" evidence="17">
    <location>
        <begin position="122"/>
        <end position="127"/>
    </location>
</feature>
<dbReference type="InterPro" id="IPR017969">
    <property type="entry name" value="Heavy-metal-associated_CS"/>
</dbReference>
<dbReference type="OrthoDB" id="9800167at2"/>
<dbReference type="PROSITE" id="PS50846">
    <property type="entry name" value="HMA_2"/>
    <property type="match status" value="1"/>
</dbReference>
<evidence type="ECO:0000256" key="10">
    <source>
        <dbReference type="ARBA" id="ARBA00022914"/>
    </source>
</evidence>
<comment type="similarity">
    <text evidence="1">Belongs to the class-I pyridine nucleotide-disulfide oxidoreductase family.</text>
</comment>
<dbReference type="InterPro" id="IPR006121">
    <property type="entry name" value="HMA_dom"/>
</dbReference>
<comment type="catalytic activity">
    <reaction evidence="15">
        <text>Hg + NADP(+) + H(+) = Hg(2+) + NADPH</text>
        <dbReference type="Rhea" id="RHEA:23856"/>
        <dbReference type="ChEBI" id="CHEBI:15378"/>
        <dbReference type="ChEBI" id="CHEBI:16170"/>
        <dbReference type="ChEBI" id="CHEBI:16793"/>
        <dbReference type="ChEBI" id="CHEBI:57783"/>
        <dbReference type="ChEBI" id="CHEBI:58349"/>
        <dbReference type="EC" id="1.16.1.1"/>
    </reaction>
</comment>
<evidence type="ECO:0000256" key="15">
    <source>
        <dbReference type="ARBA" id="ARBA00048984"/>
    </source>
</evidence>
<protein>
    <recommendedName>
        <fullName evidence="4">Mercuric reductase</fullName>
        <ecNumber evidence="3">1.16.1.1</ecNumber>
    </recommendedName>
    <alternativeName>
        <fullName evidence="14">Hg(II) reductase</fullName>
    </alternativeName>
</protein>
<dbReference type="PANTHER" id="PTHR43014:SF4">
    <property type="entry name" value="PYRIDINE NUCLEOTIDE-DISULFIDE OXIDOREDUCTASE RCLA-RELATED"/>
    <property type="match status" value="1"/>
</dbReference>
<dbReference type="PROSITE" id="PS01047">
    <property type="entry name" value="HMA_1"/>
    <property type="match status" value="1"/>
</dbReference>
<dbReference type="NCBIfam" id="TIGR02053">
    <property type="entry name" value="MerA"/>
    <property type="match status" value="1"/>
</dbReference>
<keyword evidence="9" id="KW-0521">NADP</keyword>
<keyword evidence="7" id="KW-0479">Metal-binding</keyword>
<dbReference type="Pfam" id="PF02852">
    <property type="entry name" value="Pyr_redox_dim"/>
    <property type="match status" value="1"/>
</dbReference>
<dbReference type="InterPro" id="IPR036163">
    <property type="entry name" value="HMA_dom_sf"/>
</dbReference>
<dbReference type="SUPFAM" id="SSF55008">
    <property type="entry name" value="HMA, heavy metal-associated domain"/>
    <property type="match status" value="1"/>
</dbReference>
<dbReference type="GO" id="GO:0050661">
    <property type="term" value="F:NADP binding"/>
    <property type="evidence" value="ECO:0007669"/>
    <property type="project" value="InterPro"/>
</dbReference>
<dbReference type="EC" id="1.16.1.1" evidence="3"/>
<evidence type="ECO:0000256" key="14">
    <source>
        <dbReference type="ARBA" id="ARBA00031725"/>
    </source>
</evidence>
<dbReference type="GO" id="GO:0003955">
    <property type="term" value="F:NAD(P)H dehydrogenase (quinone) activity"/>
    <property type="evidence" value="ECO:0007669"/>
    <property type="project" value="TreeGrafter"/>
</dbReference>
<sequence length="546" mass="58900">MNKFKAIIQGMTCTGCEKHVASALENIGAKNVEASFRRGEAVFELPDDIGIDSVKNVIDEANYRPREIEEVSPEENMVLDNEEDYDFLIIGSGSAAFSAAIKAIEYDAKVGMVERGTVGGTCVNIGCVPSKTLLRAGEINHLAKANPFTGLQTSAGEVDLASLVNQKDELVSELRSQKYIDLIDEYGIDLIKGEARFVDENTVKVNGEKLSAKRFLIATGASPSIPMISGLNEVDYLTSTTLLELKKVPKRLTVIGSGYIGLELGQLFHNLGSEVTLIQRSDRLLKEYDPEISEAVERVLIEQGINLIKEVTYERIEQVGEIKKVNITVDGQKKVVESEQLLIATGRKPNTDSLNLSVAGVKIGKRNEILINDYARTSNEKIYAAGDGTLGAQFVYVAAYEGGIVADNAIGGLNKKLDLSVVPAVTFINPSVATVGLTEEQANEKGYEVKTSVLSLDAFPRALVNHETIGVFKIVADAKTLKVLGVHIVSENAGDVIYAASLVVKHGLTVNDLKDSLAPYLTMAEGLRLAALTFDKDVSKLSCCAG</sequence>
<dbReference type="GO" id="GO:0016668">
    <property type="term" value="F:oxidoreductase activity, acting on a sulfur group of donors, NAD(P) as acceptor"/>
    <property type="evidence" value="ECO:0007669"/>
    <property type="project" value="UniProtKB-UniRule"/>
</dbReference>
<dbReference type="Proteomes" id="UP000247978">
    <property type="component" value="Unassembled WGS sequence"/>
</dbReference>
<dbReference type="InterPro" id="IPR016156">
    <property type="entry name" value="FAD/NAD-linked_Rdtase_dimer_sf"/>
</dbReference>
<dbReference type="InterPro" id="IPR036188">
    <property type="entry name" value="FAD/NAD-bd_sf"/>
</dbReference>
<dbReference type="Pfam" id="PF07992">
    <property type="entry name" value="Pyr_redox_2"/>
    <property type="match status" value="1"/>
</dbReference>
<keyword evidence="6" id="KW-0285">Flavoprotein</keyword>
<dbReference type="EMBL" id="QJJQ01000001">
    <property type="protein sequence ID" value="PXW90477.1"/>
    <property type="molecule type" value="Genomic_DNA"/>
</dbReference>
<evidence type="ECO:0000256" key="4">
    <source>
        <dbReference type="ARBA" id="ARBA00014791"/>
    </source>
</evidence>
<keyword evidence="16" id="KW-0520">NAD</keyword>
<dbReference type="PRINTS" id="PR00411">
    <property type="entry name" value="PNDRDTASEI"/>
</dbReference>
<dbReference type="PANTHER" id="PTHR43014">
    <property type="entry name" value="MERCURIC REDUCTASE"/>
    <property type="match status" value="1"/>
</dbReference>
<keyword evidence="5" id="KW-0475">Mercuric resistance</keyword>